<proteinExistence type="predicted"/>
<keyword evidence="2" id="KW-1185">Reference proteome</keyword>
<feature type="region of interest" description="Disordered" evidence="1">
    <location>
        <begin position="94"/>
        <end position="128"/>
    </location>
</feature>
<evidence type="ECO:0000313" key="3">
    <source>
        <dbReference type="WBParaSite" id="PSAMB.scaffold441size50975.g5804.t1"/>
    </source>
</evidence>
<name>A0A914WKB2_9BILA</name>
<dbReference type="AlphaFoldDB" id="A0A914WKB2"/>
<evidence type="ECO:0000313" key="2">
    <source>
        <dbReference type="Proteomes" id="UP000887566"/>
    </source>
</evidence>
<sequence length="161" mass="17791">MRQRLNDNRINRRQPSVGLSAPLVCPHRRGAKQKRRRGDVSKIECQLGSSLPWPAATFDHSSGHSNGARNPMARPILLNKAQIECSIDANIDLGGARGGDSLPGGNDRKKKTTSHPIRRRPSIGGDYDTRRRAHVNHRSTAIGRSLPGFPHGRIDKCNQQQ</sequence>
<feature type="compositionally biased region" description="Basic and acidic residues" evidence="1">
    <location>
        <begin position="152"/>
        <end position="161"/>
    </location>
</feature>
<dbReference type="Proteomes" id="UP000887566">
    <property type="component" value="Unplaced"/>
</dbReference>
<feature type="compositionally biased region" description="Basic residues" evidence="1">
    <location>
        <begin position="108"/>
        <end position="121"/>
    </location>
</feature>
<organism evidence="2 3">
    <name type="scientific">Plectus sambesii</name>
    <dbReference type="NCBI Taxonomy" id="2011161"/>
    <lineage>
        <taxon>Eukaryota</taxon>
        <taxon>Metazoa</taxon>
        <taxon>Ecdysozoa</taxon>
        <taxon>Nematoda</taxon>
        <taxon>Chromadorea</taxon>
        <taxon>Plectida</taxon>
        <taxon>Plectina</taxon>
        <taxon>Plectoidea</taxon>
        <taxon>Plectidae</taxon>
        <taxon>Plectus</taxon>
    </lineage>
</organism>
<feature type="region of interest" description="Disordered" evidence="1">
    <location>
        <begin position="142"/>
        <end position="161"/>
    </location>
</feature>
<feature type="compositionally biased region" description="Basic residues" evidence="1">
    <location>
        <begin position="26"/>
        <end position="37"/>
    </location>
</feature>
<protein>
    <submittedName>
        <fullName evidence="3">Uncharacterized protein</fullName>
    </submittedName>
</protein>
<evidence type="ECO:0000256" key="1">
    <source>
        <dbReference type="SAM" id="MobiDB-lite"/>
    </source>
</evidence>
<dbReference type="WBParaSite" id="PSAMB.scaffold441size50975.g5804.t1">
    <property type="protein sequence ID" value="PSAMB.scaffold441size50975.g5804.t1"/>
    <property type="gene ID" value="PSAMB.scaffold441size50975.g5804"/>
</dbReference>
<feature type="compositionally biased region" description="Basic and acidic residues" evidence="1">
    <location>
        <begin position="1"/>
        <end position="10"/>
    </location>
</feature>
<feature type="region of interest" description="Disordered" evidence="1">
    <location>
        <begin position="1"/>
        <end position="41"/>
    </location>
</feature>
<reference evidence="3" key="1">
    <citation type="submission" date="2022-11" db="UniProtKB">
        <authorList>
            <consortium name="WormBaseParasite"/>
        </authorList>
    </citation>
    <scope>IDENTIFICATION</scope>
</reference>
<accession>A0A914WKB2</accession>